<evidence type="ECO:0000313" key="3">
    <source>
        <dbReference type="Proteomes" id="UP000199699"/>
    </source>
</evidence>
<organism evidence="2 3">
    <name type="scientific">Micromonospora nigra</name>
    <dbReference type="NCBI Taxonomy" id="145857"/>
    <lineage>
        <taxon>Bacteria</taxon>
        <taxon>Bacillati</taxon>
        <taxon>Actinomycetota</taxon>
        <taxon>Actinomycetes</taxon>
        <taxon>Micromonosporales</taxon>
        <taxon>Micromonosporaceae</taxon>
        <taxon>Micromonospora</taxon>
    </lineage>
</organism>
<dbReference type="EMBL" id="FMHT01000003">
    <property type="protein sequence ID" value="SCL26100.1"/>
    <property type="molecule type" value="Genomic_DNA"/>
</dbReference>
<keyword evidence="3" id="KW-1185">Reference proteome</keyword>
<feature type="region of interest" description="Disordered" evidence="1">
    <location>
        <begin position="60"/>
        <end position="234"/>
    </location>
</feature>
<gene>
    <name evidence="2" type="ORF">GA0070616_3239</name>
</gene>
<evidence type="ECO:0008006" key="4">
    <source>
        <dbReference type="Google" id="ProtNLM"/>
    </source>
</evidence>
<dbReference type="Proteomes" id="UP000199699">
    <property type="component" value="Unassembled WGS sequence"/>
</dbReference>
<sequence length="306" mass="30660">MDNTTDQTVAPSALDKVAAALAELGQDTAAAIAQRAGVGYSTATKRLRALEEAGQAVPFRADDGRTLWRHARNAATSTDSVDPPATTDTGDDPSHPPAPTPDNPDEAQGSDETPAAAEQAGSAVAAGPDDESTAVQPDGARRPAPDSAVVRPTPQDPPPPADSTPSAPTTTDAEGDEPSPVDAAQSAAVATSGEADSQPNPDPAGSSDSTAPSSPAEAANASGDGKPRRAKGSLRGAVLDVLEAHPDQPFRTSQLCKAVDRANEGTGSAKASAGAVVNAVHKLVADGVAVQVVEKPATFQLAPRTN</sequence>
<accession>A0A1C6S9E4</accession>
<feature type="compositionally biased region" description="Low complexity" evidence="1">
    <location>
        <begin position="115"/>
        <end position="126"/>
    </location>
</feature>
<proteinExistence type="predicted"/>
<dbReference type="InterPro" id="IPR036390">
    <property type="entry name" value="WH_DNA-bd_sf"/>
</dbReference>
<dbReference type="RefSeq" id="WP_091082701.1">
    <property type="nucleotide sequence ID" value="NZ_FMHT01000003.1"/>
</dbReference>
<feature type="compositionally biased region" description="Low complexity" evidence="1">
    <location>
        <begin position="163"/>
        <end position="172"/>
    </location>
</feature>
<evidence type="ECO:0000313" key="2">
    <source>
        <dbReference type="EMBL" id="SCL26100.1"/>
    </source>
</evidence>
<dbReference type="OrthoDB" id="3371969at2"/>
<name>A0A1C6S9E4_9ACTN</name>
<reference evidence="2 3" key="1">
    <citation type="submission" date="2016-06" db="EMBL/GenBank/DDBJ databases">
        <authorList>
            <person name="Kjaerup R.B."/>
            <person name="Dalgaard T.S."/>
            <person name="Juul-Madsen H.R."/>
        </authorList>
    </citation>
    <scope>NUCLEOTIDE SEQUENCE [LARGE SCALE GENOMIC DNA]</scope>
    <source>
        <strain evidence="2 3">DSM 43818</strain>
    </source>
</reference>
<evidence type="ECO:0000256" key="1">
    <source>
        <dbReference type="SAM" id="MobiDB-lite"/>
    </source>
</evidence>
<protein>
    <recommendedName>
        <fullName evidence="4">IclR helix-turn-helix domain-containing protein</fullName>
    </recommendedName>
</protein>
<dbReference type="SUPFAM" id="SSF46785">
    <property type="entry name" value="Winged helix' DNA-binding domain"/>
    <property type="match status" value="1"/>
</dbReference>
<dbReference type="AlphaFoldDB" id="A0A1C6S9E4"/>
<feature type="compositionally biased region" description="Low complexity" evidence="1">
    <location>
        <begin position="203"/>
        <end position="222"/>
    </location>
</feature>
<dbReference type="STRING" id="145857.GA0070616_3239"/>